<dbReference type="OrthoDB" id="5998965at2"/>
<dbReference type="Proteomes" id="UP000234752">
    <property type="component" value="Chromosome eg_1"/>
</dbReference>
<sequence>MIDGIAAWRLHLLRAVYLLMALGAGYLNWSQIIDPTQSWKLMEGVVVTMLGAMSALALLGLRHPLRMLPLMFWEIAWKLIWLARVAFPAWQNDTIDEGIAANIVATGMVVIVIAVVPWDYVWRIYVKGAPS</sequence>
<evidence type="ECO:0000313" key="1">
    <source>
        <dbReference type="EMBL" id="AUN29748.1"/>
    </source>
</evidence>
<evidence type="ECO:0000313" key="2">
    <source>
        <dbReference type="Proteomes" id="UP000234752"/>
    </source>
</evidence>
<dbReference type="KEGG" id="ncb:C0V82_05570"/>
<accession>A0A2K9N9F0</accession>
<keyword evidence="2" id="KW-1185">Reference proteome</keyword>
<dbReference type="AlphaFoldDB" id="A0A2K9N9F0"/>
<dbReference type="EMBL" id="CP025611">
    <property type="protein sequence ID" value="AUN29748.1"/>
    <property type="molecule type" value="Genomic_DNA"/>
</dbReference>
<proteinExistence type="predicted"/>
<organism evidence="1 2">
    <name type="scientific">Niveispirillum cyanobacteriorum</name>
    <dbReference type="NCBI Taxonomy" id="1612173"/>
    <lineage>
        <taxon>Bacteria</taxon>
        <taxon>Pseudomonadati</taxon>
        <taxon>Pseudomonadota</taxon>
        <taxon>Alphaproteobacteria</taxon>
        <taxon>Rhodospirillales</taxon>
        <taxon>Azospirillaceae</taxon>
        <taxon>Niveispirillum</taxon>
    </lineage>
</organism>
<gene>
    <name evidence="1" type="ORF">C0V82_05570</name>
</gene>
<dbReference type="RefSeq" id="WP_102111470.1">
    <property type="nucleotide sequence ID" value="NZ_BMGN01000003.1"/>
</dbReference>
<reference evidence="1 2" key="1">
    <citation type="submission" date="2017-12" db="EMBL/GenBank/DDBJ databases">
        <title>Genomes of bacteria within cyanobacterial aggregates.</title>
        <authorList>
            <person name="Cai H."/>
        </authorList>
    </citation>
    <scope>NUCLEOTIDE SEQUENCE [LARGE SCALE GENOMIC DNA]</scope>
    <source>
        <strain evidence="1 2">TH16</strain>
    </source>
</reference>
<name>A0A2K9N9F0_9PROT</name>
<protein>
    <submittedName>
        <fullName evidence="1">Uncharacterized protein</fullName>
    </submittedName>
</protein>